<sequence>MDDPGLASEMIQLLRDELERIRAQIREGQSVRKEEQLIYLEGFEDSLTSMVTPAELFNLQEENAQLRKEVETAQAKLTTLTDDCQDVDDKAEAECLAEKVAARRDECQQHKLSKAQLKDTASEMAEHLKELKEKHADSLERLTMLDGELVGNK</sequence>
<dbReference type="AlphaFoldDB" id="A0A1M2VYJ3"/>
<dbReference type="OrthoDB" id="2879738at2759"/>
<dbReference type="EMBL" id="MNAD01000458">
    <property type="protein sequence ID" value="OJT12679.1"/>
    <property type="molecule type" value="Genomic_DNA"/>
</dbReference>
<proteinExistence type="predicted"/>
<keyword evidence="1" id="KW-0175">Coiled coil</keyword>
<organism evidence="2 3">
    <name type="scientific">Trametes pubescens</name>
    <name type="common">White-rot fungus</name>
    <dbReference type="NCBI Taxonomy" id="154538"/>
    <lineage>
        <taxon>Eukaryota</taxon>
        <taxon>Fungi</taxon>
        <taxon>Dikarya</taxon>
        <taxon>Basidiomycota</taxon>
        <taxon>Agaricomycotina</taxon>
        <taxon>Agaricomycetes</taxon>
        <taxon>Polyporales</taxon>
        <taxon>Polyporaceae</taxon>
        <taxon>Trametes</taxon>
    </lineage>
</organism>
<feature type="coiled-coil region" evidence="1">
    <location>
        <begin position="114"/>
        <end position="148"/>
    </location>
</feature>
<evidence type="ECO:0000256" key="1">
    <source>
        <dbReference type="SAM" id="Coils"/>
    </source>
</evidence>
<reference evidence="2 3" key="1">
    <citation type="submission" date="2016-10" db="EMBL/GenBank/DDBJ databases">
        <title>Genome sequence of the basidiomycete white-rot fungus Trametes pubescens.</title>
        <authorList>
            <person name="Makela M.R."/>
            <person name="Granchi Z."/>
            <person name="Peng M."/>
            <person name="De Vries R.P."/>
            <person name="Grigoriev I."/>
            <person name="Riley R."/>
            <person name="Hilden K."/>
        </authorList>
    </citation>
    <scope>NUCLEOTIDE SEQUENCE [LARGE SCALE GENOMIC DNA]</scope>
    <source>
        <strain evidence="2 3">FBCC735</strain>
    </source>
</reference>
<name>A0A1M2VYJ3_TRAPU</name>
<gene>
    <name evidence="2" type="ORF">TRAPUB_10777</name>
</gene>
<evidence type="ECO:0000313" key="2">
    <source>
        <dbReference type="EMBL" id="OJT12679.1"/>
    </source>
</evidence>
<keyword evidence="3" id="KW-1185">Reference proteome</keyword>
<feature type="coiled-coil region" evidence="1">
    <location>
        <begin position="56"/>
        <end position="83"/>
    </location>
</feature>
<protein>
    <submittedName>
        <fullName evidence="2">Uncharacterized protein</fullName>
    </submittedName>
</protein>
<accession>A0A1M2VYJ3</accession>
<dbReference type="Proteomes" id="UP000184267">
    <property type="component" value="Unassembled WGS sequence"/>
</dbReference>
<evidence type="ECO:0000313" key="3">
    <source>
        <dbReference type="Proteomes" id="UP000184267"/>
    </source>
</evidence>
<comment type="caution">
    <text evidence="2">The sequence shown here is derived from an EMBL/GenBank/DDBJ whole genome shotgun (WGS) entry which is preliminary data.</text>
</comment>